<accession>A0A6C0H9X1</accession>
<sequence>MSDEYNDFYCQTLYGLFEMIIVEKLFKNNDKMSIKQLIDIVKNKYNDGITDEDKINIVIYTINYFIGKDNYNDLDEALFINKSLIKFILKNKITASNIIKKINNHNDIKISNLIRKIIYEICLFKNYKFLDDEKLLSFLYRTHKNLKFTGNYYKSLKNIDDLIENTIY</sequence>
<dbReference type="AlphaFoldDB" id="A0A6C0H9X1"/>
<proteinExistence type="predicted"/>
<evidence type="ECO:0000313" key="1">
    <source>
        <dbReference type="EMBL" id="QHT77006.1"/>
    </source>
</evidence>
<name>A0A6C0H9X1_9ZZZZ</name>
<protein>
    <submittedName>
        <fullName evidence="1">Uncharacterized protein</fullName>
    </submittedName>
</protein>
<dbReference type="EMBL" id="MN739914">
    <property type="protein sequence ID" value="QHT77006.1"/>
    <property type="molecule type" value="Genomic_DNA"/>
</dbReference>
<organism evidence="1">
    <name type="scientific">viral metagenome</name>
    <dbReference type="NCBI Taxonomy" id="1070528"/>
    <lineage>
        <taxon>unclassified sequences</taxon>
        <taxon>metagenomes</taxon>
        <taxon>organismal metagenomes</taxon>
    </lineage>
</organism>
<reference evidence="1" key="1">
    <citation type="journal article" date="2020" name="Nature">
        <title>Giant virus diversity and host interactions through global metagenomics.</title>
        <authorList>
            <person name="Schulz F."/>
            <person name="Roux S."/>
            <person name="Paez-Espino D."/>
            <person name="Jungbluth S."/>
            <person name="Walsh D.A."/>
            <person name="Denef V.J."/>
            <person name="McMahon K.D."/>
            <person name="Konstantinidis K.T."/>
            <person name="Eloe-Fadrosh E.A."/>
            <person name="Kyrpides N.C."/>
            <person name="Woyke T."/>
        </authorList>
    </citation>
    <scope>NUCLEOTIDE SEQUENCE</scope>
    <source>
        <strain evidence="1">GVMAG-M-3300023179-82</strain>
    </source>
</reference>